<dbReference type="Proteomes" id="UP000799753">
    <property type="component" value="Unassembled WGS sequence"/>
</dbReference>
<reference evidence="3" key="1">
    <citation type="journal article" date="2020" name="Stud. Mycol.">
        <title>101 Dothideomycetes genomes: a test case for predicting lifestyles and emergence of pathogens.</title>
        <authorList>
            <person name="Haridas S."/>
            <person name="Albert R."/>
            <person name="Binder M."/>
            <person name="Bloem J."/>
            <person name="Labutti K."/>
            <person name="Salamov A."/>
            <person name="Andreopoulos B."/>
            <person name="Baker S."/>
            <person name="Barry K."/>
            <person name="Bills G."/>
            <person name="Bluhm B."/>
            <person name="Cannon C."/>
            <person name="Castanera R."/>
            <person name="Culley D."/>
            <person name="Daum C."/>
            <person name="Ezra D."/>
            <person name="Gonzalez J."/>
            <person name="Henrissat B."/>
            <person name="Kuo A."/>
            <person name="Liang C."/>
            <person name="Lipzen A."/>
            <person name="Lutzoni F."/>
            <person name="Magnuson J."/>
            <person name="Mondo S."/>
            <person name="Nolan M."/>
            <person name="Ohm R."/>
            <person name="Pangilinan J."/>
            <person name="Park H.-J."/>
            <person name="Ramirez L."/>
            <person name="Alfaro M."/>
            <person name="Sun H."/>
            <person name="Tritt A."/>
            <person name="Yoshinaga Y."/>
            <person name="Zwiers L.-H."/>
            <person name="Turgeon B."/>
            <person name="Goodwin S."/>
            <person name="Spatafora J."/>
            <person name="Crous P."/>
            <person name="Grigoriev I."/>
        </authorList>
    </citation>
    <scope>NUCLEOTIDE SEQUENCE</scope>
    <source>
        <strain evidence="3">CBS 473.64</strain>
    </source>
</reference>
<accession>A0A6A6RP07</accession>
<sequence length="254" mass="27489">MYIPVAGAALLLPLLSSAAALEKRATLIPKTAFDSVTSLEQYFTYNYPWGGDTHNGGARMDKAHVTIPTPGQLTITAQHVTGQPPATHGGQQIAINYLSGAVGAKQQFTIPTGGGFIFSGSFQATTTKGTWPAFWLTAVNGWPPEIDMAEWKGSGKISFNTFNTSSELQYKDVTYSNPGNWHDIKCQVKDRGNGKDAQVKYWLDGTEVTTHYGKDYVGKPLYLIINLQMEGSSGTPAPTTNTTYSVKNLEVTTL</sequence>
<dbReference type="GO" id="GO:0005975">
    <property type="term" value="P:carbohydrate metabolic process"/>
    <property type="evidence" value="ECO:0007669"/>
    <property type="project" value="InterPro"/>
</dbReference>
<organism evidence="3 4">
    <name type="scientific">Massarina eburnea CBS 473.64</name>
    <dbReference type="NCBI Taxonomy" id="1395130"/>
    <lineage>
        <taxon>Eukaryota</taxon>
        <taxon>Fungi</taxon>
        <taxon>Dikarya</taxon>
        <taxon>Ascomycota</taxon>
        <taxon>Pezizomycotina</taxon>
        <taxon>Dothideomycetes</taxon>
        <taxon>Pleosporomycetidae</taxon>
        <taxon>Pleosporales</taxon>
        <taxon>Massarineae</taxon>
        <taxon>Massarinaceae</taxon>
        <taxon>Massarina</taxon>
    </lineage>
</organism>
<gene>
    <name evidence="3" type="ORF">P280DRAFT_483483</name>
</gene>
<dbReference type="InterPro" id="IPR013320">
    <property type="entry name" value="ConA-like_dom_sf"/>
</dbReference>
<dbReference type="AlphaFoldDB" id="A0A6A6RP07"/>
<dbReference type="Gene3D" id="2.60.120.200">
    <property type="match status" value="1"/>
</dbReference>
<dbReference type="PROSITE" id="PS51762">
    <property type="entry name" value="GH16_2"/>
    <property type="match status" value="1"/>
</dbReference>
<name>A0A6A6RP07_9PLEO</name>
<protein>
    <recommendedName>
        <fullName evidence="2">GH16 domain-containing protein</fullName>
    </recommendedName>
</protein>
<feature type="domain" description="GH16" evidence="2">
    <location>
        <begin position="1"/>
        <end position="254"/>
    </location>
</feature>
<evidence type="ECO:0000256" key="1">
    <source>
        <dbReference type="SAM" id="SignalP"/>
    </source>
</evidence>
<dbReference type="InterPro" id="IPR000757">
    <property type="entry name" value="Beta-glucanase-like"/>
</dbReference>
<dbReference type="OrthoDB" id="4524534at2759"/>
<keyword evidence="1" id="KW-0732">Signal</keyword>
<feature type="signal peptide" evidence="1">
    <location>
        <begin position="1"/>
        <end position="20"/>
    </location>
</feature>
<keyword evidence="4" id="KW-1185">Reference proteome</keyword>
<proteinExistence type="predicted"/>
<evidence type="ECO:0000313" key="3">
    <source>
        <dbReference type="EMBL" id="KAF2636895.1"/>
    </source>
</evidence>
<feature type="chain" id="PRO_5025646102" description="GH16 domain-containing protein" evidence="1">
    <location>
        <begin position="21"/>
        <end position="254"/>
    </location>
</feature>
<evidence type="ECO:0000259" key="2">
    <source>
        <dbReference type="PROSITE" id="PS51762"/>
    </source>
</evidence>
<dbReference type="EMBL" id="MU006796">
    <property type="protein sequence ID" value="KAF2636895.1"/>
    <property type="molecule type" value="Genomic_DNA"/>
</dbReference>
<dbReference type="GO" id="GO:0004553">
    <property type="term" value="F:hydrolase activity, hydrolyzing O-glycosyl compounds"/>
    <property type="evidence" value="ECO:0007669"/>
    <property type="project" value="InterPro"/>
</dbReference>
<evidence type="ECO:0000313" key="4">
    <source>
        <dbReference type="Proteomes" id="UP000799753"/>
    </source>
</evidence>
<dbReference type="SUPFAM" id="SSF49899">
    <property type="entry name" value="Concanavalin A-like lectins/glucanases"/>
    <property type="match status" value="1"/>
</dbReference>